<accession>A0A5E4M1Q1</accession>
<organism evidence="2 3">
    <name type="scientific">Cinara cedri</name>
    <dbReference type="NCBI Taxonomy" id="506608"/>
    <lineage>
        <taxon>Eukaryota</taxon>
        <taxon>Metazoa</taxon>
        <taxon>Ecdysozoa</taxon>
        <taxon>Arthropoda</taxon>
        <taxon>Hexapoda</taxon>
        <taxon>Insecta</taxon>
        <taxon>Pterygota</taxon>
        <taxon>Neoptera</taxon>
        <taxon>Paraneoptera</taxon>
        <taxon>Hemiptera</taxon>
        <taxon>Sternorrhyncha</taxon>
        <taxon>Aphidomorpha</taxon>
        <taxon>Aphidoidea</taxon>
        <taxon>Aphididae</taxon>
        <taxon>Lachninae</taxon>
        <taxon>Cinara</taxon>
    </lineage>
</organism>
<evidence type="ECO:0000256" key="1">
    <source>
        <dbReference type="SAM" id="MobiDB-lite"/>
    </source>
</evidence>
<evidence type="ECO:0000313" key="3">
    <source>
        <dbReference type="Proteomes" id="UP000325440"/>
    </source>
</evidence>
<protein>
    <submittedName>
        <fullName evidence="2">Uncharacterized protein</fullName>
    </submittedName>
</protein>
<proteinExistence type="predicted"/>
<feature type="region of interest" description="Disordered" evidence="1">
    <location>
        <begin position="45"/>
        <end position="67"/>
    </location>
</feature>
<dbReference type="AlphaFoldDB" id="A0A5E4M1Q1"/>
<dbReference type="Proteomes" id="UP000325440">
    <property type="component" value="Unassembled WGS sequence"/>
</dbReference>
<name>A0A5E4M1Q1_9HEMI</name>
<keyword evidence="3" id="KW-1185">Reference proteome</keyword>
<reference evidence="2 3" key="1">
    <citation type="submission" date="2019-08" db="EMBL/GenBank/DDBJ databases">
        <authorList>
            <person name="Alioto T."/>
            <person name="Alioto T."/>
            <person name="Gomez Garrido J."/>
        </authorList>
    </citation>
    <scope>NUCLEOTIDE SEQUENCE [LARGE SCALE GENOMIC DNA]</scope>
</reference>
<dbReference type="EMBL" id="CABPRJ010000010">
    <property type="protein sequence ID" value="VVC25191.1"/>
    <property type="molecule type" value="Genomic_DNA"/>
</dbReference>
<feature type="region of interest" description="Disordered" evidence="1">
    <location>
        <begin position="100"/>
        <end position="120"/>
    </location>
</feature>
<sequence length="141" mass="15222">MKRRVTIRRAAERSRGPAAFPMLMAVYAASALFRYGSAAVGRTGPETPVVGAPFGRPPTAGTPSRHDNWTAERVDVCTLNACEAYVRMRDDLANAVWPINEKLRGGGGGGDGDGDGDRGELLEAKLQRLDRRLRSVEQPGE</sequence>
<gene>
    <name evidence="2" type="ORF">CINCED_3A020790</name>
</gene>
<dbReference type="OrthoDB" id="10554561at2759"/>
<evidence type="ECO:0000313" key="2">
    <source>
        <dbReference type="EMBL" id="VVC25191.1"/>
    </source>
</evidence>